<proteinExistence type="predicted"/>
<sequence>MVDPDGGPAGLYTYDEDEPEEAPAPRIRLKRVAIISGSIAAAALLISGVIYGPTVARVLGQSDTEIKSPGKVGNFTLDTSDGAKDTAEYIRDAIATKVNLDTSYGLIYHDGKSDAILVAGTARIWKPADTLKSAFDVVTDDNGGVRDLHDVDAGPLGGTVRCGATKVDDADLSVCGWADNGSLGVALFSSRSVTDSAKSILDLRSAVEHRS</sequence>
<dbReference type="EMBL" id="BAAARV010000032">
    <property type="protein sequence ID" value="GAA2352145.1"/>
    <property type="molecule type" value="Genomic_DNA"/>
</dbReference>
<comment type="caution">
    <text evidence="3">The sequence shown here is derived from an EMBL/GenBank/DDBJ whole genome shotgun (WGS) entry which is preliminary data.</text>
</comment>
<organism evidence="3 4">
    <name type="scientific">Dactylosporangium salmoneum</name>
    <dbReference type="NCBI Taxonomy" id="53361"/>
    <lineage>
        <taxon>Bacteria</taxon>
        <taxon>Bacillati</taxon>
        <taxon>Actinomycetota</taxon>
        <taxon>Actinomycetes</taxon>
        <taxon>Micromonosporales</taxon>
        <taxon>Micromonosporaceae</taxon>
        <taxon>Dactylosporangium</taxon>
    </lineage>
</organism>
<keyword evidence="2" id="KW-1133">Transmembrane helix</keyword>
<evidence type="ECO:0000313" key="3">
    <source>
        <dbReference type="EMBL" id="GAA2352145.1"/>
    </source>
</evidence>
<keyword evidence="2" id="KW-0472">Membrane</keyword>
<keyword evidence="2" id="KW-0812">Transmembrane</keyword>
<dbReference type="RefSeq" id="WP_344614193.1">
    <property type="nucleotide sequence ID" value="NZ_BAAARV010000032.1"/>
</dbReference>
<gene>
    <name evidence="3" type="ORF">GCM10010170_042580</name>
</gene>
<evidence type="ECO:0000313" key="4">
    <source>
        <dbReference type="Proteomes" id="UP001501444"/>
    </source>
</evidence>
<feature type="transmembrane region" description="Helical" evidence="2">
    <location>
        <begin position="32"/>
        <end position="52"/>
    </location>
</feature>
<protein>
    <submittedName>
        <fullName evidence="3">Uncharacterized protein</fullName>
    </submittedName>
</protein>
<reference evidence="4" key="1">
    <citation type="journal article" date="2019" name="Int. J. Syst. Evol. Microbiol.">
        <title>The Global Catalogue of Microorganisms (GCM) 10K type strain sequencing project: providing services to taxonomists for standard genome sequencing and annotation.</title>
        <authorList>
            <consortium name="The Broad Institute Genomics Platform"/>
            <consortium name="The Broad Institute Genome Sequencing Center for Infectious Disease"/>
            <person name="Wu L."/>
            <person name="Ma J."/>
        </authorList>
    </citation>
    <scope>NUCLEOTIDE SEQUENCE [LARGE SCALE GENOMIC DNA]</scope>
    <source>
        <strain evidence="4">JCM 3272</strain>
    </source>
</reference>
<accession>A0ABP5TID7</accession>
<feature type="region of interest" description="Disordered" evidence="1">
    <location>
        <begin position="1"/>
        <end position="23"/>
    </location>
</feature>
<name>A0ABP5TID7_9ACTN</name>
<evidence type="ECO:0000256" key="2">
    <source>
        <dbReference type="SAM" id="Phobius"/>
    </source>
</evidence>
<keyword evidence="4" id="KW-1185">Reference proteome</keyword>
<dbReference type="Proteomes" id="UP001501444">
    <property type="component" value="Unassembled WGS sequence"/>
</dbReference>
<evidence type="ECO:0000256" key="1">
    <source>
        <dbReference type="SAM" id="MobiDB-lite"/>
    </source>
</evidence>